<dbReference type="InterPro" id="IPR003812">
    <property type="entry name" value="Fido"/>
</dbReference>
<dbReference type="InterPro" id="IPR049514">
    <property type="entry name" value="Fic-like_C"/>
</dbReference>
<keyword evidence="2" id="KW-0547">Nucleotide-binding</keyword>
<dbReference type="GO" id="GO:0005524">
    <property type="term" value="F:ATP binding"/>
    <property type="evidence" value="ECO:0007669"/>
    <property type="project" value="UniProtKB-KW"/>
</dbReference>
<evidence type="ECO:0000313" key="7">
    <source>
        <dbReference type="Proteomes" id="UP000215134"/>
    </source>
</evidence>
<evidence type="ECO:0000256" key="4">
    <source>
        <dbReference type="PIRSR" id="PIRSR640198-4"/>
    </source>
</evidence>
<feature type="glycosylation site" description="N-linked (GlcNAc...) asparagine" evidence="4">
    <location>
        <position position="93"/>
    </location>
</feature>
<name>A0A240A621_SERFI</name>
<dbReference type="Proteomes" id="UP000215134">
    <property type="component" value="Chromosome 1"/>
</dbReference>
<evidence type="ECO:0000313" key="6">
    <source>
        <dbReference type="EMBL" id="SNV78729.1"/>
    </source>
</evidence>
<dbReference type="PROSITE" id="PS51459">
    <property type="entry name" value="FIDO"/>
    <property type="match status" value="1"/>
</dbReference>
<reference evidence="6 7" key="1">
    <citation type="submission" date="2017-06" db="EMBL/GenBank/DDBJ databases">
        <authorList>
            <consortium name="Pathogen Informatics"/>
        </authorList>
    </citation>
    <scope>NUCLEOTIDE SEQUENCE [LARGE SCALE GENOMIC DNA]</scope>
    <source>
        <strain evidence="6 7">NCTC12148</strain>
    </source>
</reference>
<dbReference type="PANTHER" id="PTHR13504:SF38">
    <property type="entry name" value="FIDO DOMAIN-CONTAINING PROTEIN"/>
    <property type="match status" value="1"/>
</dbReference>
<dbReference type="EMBL" id="LT906479">
    <property type="protein sequence ID" value="SNV78729.1"/>
    <property type="molecule type" value="Genomic_DNA"/>
</dbReference>
<evidence type="ECO:0000256" key="1">
    <source>
        <dbReference type="PIRSR" id="PIRSR640198-1"/>
    </source>
</evidence>
<evidence type="ECO:0000256" key="2">
    <source>
        <dbReference type="PIRSR" id="PIRSR640198-2"/>
    </source>
</evidence>
<keyword evidence="2" id="KW-0067">ATP-binding</keyword>
<dbReference type="InterPro" id="IPR040198">
    <property type="entry name" value="Fido_containing"/>
</dbReference>
<organism evidence="6 7">
    <name type="scientific">Serratia ficaria</name>
    <dbReference type="NCBI Taxonomy" id="61651"/>
    <lineage>
        <taxon>Bacteria</taxon>
        <taxon>Pseudomonadati</taxon>
        <taxon>Pseudomonadota</taxon>
        <taxon>Gammaproteobacteria</taxon>
        <taxon>Enterobacterales</taxon>
        <taxon>Yersiniaceae</taxon>
        <taxon>Serratia</taxon>
    </lineage>
</organism>
<feature type="site" description="Important for autoinhibition of adenylyltransferase activity" evidence="3">
    <location>
        <position position="56"/>
    </location>
</feature>
<dbReference type="PANTHER" id="PTHR13504">
    <property type="entry name" value="FIDO DOMAIN-CONTAINING PROTEIN DDB_G0283145"/>
    <property type="match status" value="1"/>
</dbReference>
<dbReference type="KEGG" id="sfj:SAMEA4384070_0037"/>
<accession>A0A240A621</accession>
<evidence type="ECO:0000259" key="5">
    <source>
        <dbReference type="PROSITE" id="PS51459"/>
    </source>
</evidence>
<feature type="domain" description="Fido" evidence="5">
    <location>
        <begin position="100"/>
        <end position="242"/>
    </location>
</feature>
<dbReference type="Pfam" id="PF02661">
    <property type="entry name" value="Fic"/>
    <property type="match status" value="1"/>
</dbReference>
<dbReference type="InterPro" id="IPR036597">
    <property type="entry name" value="Fido-like_dom_sf"/>
</dbReference>
<dbReference type="STRING" id="1411141.GCA_001590885_02835"/>
<feature type="binding site" evidence="2">
    <location>
        <begin position="130"/>
        <end position="138"/>
    </location>
    <ligand>
        <name>ATP</name>
        <dbReference type="ChEBI" id="CHEBI:30616"/>
    </ligand>
</feature>
<feature type="binding site" evidence="2">
    <location>
        <begin position="220"/>
        <end position="221"/>
    </location>
    <ligand>
        <name>ATP</name>
        <dbReference type="ChEBI" id="CHEBI:30616"/>
    </ligand>
</feature>
<evidence type="ECO:0000256" key="3">
    <source>
        <dbReference type="PIRSR" id="PIRSR640198-3"/>
    </source>
</evidence>
<dbReference type="AlphaFoldDB" id="A0A240A621"/>
<dbReference type="OrthoDB" id="9807853at2"/>
<sequence length="334" mass="37617">MSSYQPPLTITPSILHLATDVGAALARLTMQAEQEHTLRLRRINRIRTIQGSLAIEGNTLSEEQITAIIAGKRIIAPPREVQEAMNAIHCYTNLSNWHPDRENDLLGAHRMLMSSLLADAGHYRQGGLGVMNGTTVIHMAPPAERVPLLVRQLLTWLQTTDLPALIASCVFHYEFEFIHPFTDGNGRMGRLWQTLILSRWNPLFANVPVESLVHDNQPGYYQALNFSTLKTDCAPFVEFMMEMILQALKQSTGPQVTPQVTPQVDDLLAALQGEMSREALQNVLQLQDRKSFRERYLQPALNAGWIEMTLPDKPKSRLQPYRLTAAGIKQLRQP</sequence>
<protein>
    <submittedName>
        <fullName evidence="6">Mobile mystery protein B</fullName>
    </submittedName>
</protein>
<proteinExistence type="predicted"/>
<feature type="binding site" evidence="2">
    <location>
        <begin position="183"/>
        <end position="190"/>
    </location>
    <ligand>
        <name>ATP</name>
        <dbReference type="ChEBI" id="CHEBI:30616"/>
    </ligand>
</feature>
<gene>
    <name evidence="6" type="ORF">SAMEA4384070_00037</name>
</gene>
<keyword evidence="7" id="KW-1185">Reference proteome</keyword>
<dbReference type="Pfam" id="PF21247">
    <property type="entry name" value="Fic-like_C"/>
    <property type="match status" value="1"/>
</dbReference>
<dbReference type="SUPFAM" id="SSF140931">
    <property type="entry name" value="Fic-like"/>
    <property type="match status" value="1"/>
</dbReference>
<feature type="active site" evidence="1">
    <location>
        <position position="179"/>
    </location>
</feature>
<dbReference type="Gene3D" id="1.10.3290.10">
    <property type="entry name" value="Fido-like domain"/>
    <property type="match status" value="1"/>
</dbReference>